<dbReference type="InterPro" id="IPR011060">
    <property type="entry name" value="RibuloseP-bd_barrel"/>
</dbReference>
<feature type="active site" description="Proton acceptor" evidence="12">
    <location>
        <position position="47"/>
    </location>
</feature>
<comment type="similarity">
    <text evidence="12 13">Belongs to the TrpA family.</text>
</comment>
<dbReference type="HAMAP" id="MF_00131">
    <property type="entry name" value="Trp_synth_alpha"/>
    <property type="match status" value="1"/>
</dbReference>
<organism evidence="14">
    <name type="scientific">Plocamium cartilagineum</name>
    <name type="common">Red comb weed</name>
    <name type="synonym">Gelidium cartilagineum</name>
    <dbReference type="NCBI Taxonomy" id="31452"/>
    <lineage>
        <taxon>Eukaryota</taxon>
        <taxon>Rhodophyta</taxon>
        <taxon>Florideophyceae</taxon>
        <taxon>Rhodymeniophycidae</taxon>
        <taxon>Plocamiales</taxon>
        <taxon>Plocamiaceae</taxon>
        <taxon>Plocamium</taxon>
    </lineage>
</organism>
<dbReference type="Gene3D" id="3.20.20.70">
    <property type="entry name" value="Aldolase class I"/>
    <property type="match status" value="1"/>
</dbReference>
<dbReference type="PROSITE" id="PS00167">
    <property type="entry name" value="TRP_SYNTHASE_ALPHA"/>
    <property type="match status" value="1"/>
</dbReference>
<evidence type="ECO:0000256" key="10">
    <source>
        <dbReference type="ARBA" id="ARBA00023239"/>
    </source>
</evidence>
<dbReference type="InterPro" id="IPR002028">
    <property type="entry name" value="Trp_synthase_suA"/>
</dbReference>
<evidence type="ECO:0000256" key="5">
    <source>
        <dbReference type="ARBA" id="ARBA00022528"/>
    </source>
</evidence>
<dbReference type="InterPro" id="IPR018204">
    <property type="entry name" value="Trp_synthase_alpha_AS"/>
</dbReference>
<dbReference type="PANTHER" id="PTHR43406:SF1">
    <property type="entry name" value="TRYPTOPHAN SYNTHASE ALPHA CHAIN, CHLOROPLASTIC"/>
    <property type="match status" value="1"/>
</dbReference>
<evidence type="ECO:0000256" key="1">
    <source>
        <dbReference type="ARBA" id="ARBA00003365"/>
    </source>
</evidence>
<keyword evidence="5" id="KW-0150">Chloroplast</keyword>
<dbReference type="SUPFAM" id="SSF51366">
    <property type="entry name" value="Ribulose-phoshate binding barrel"/>
    <property type="match status" value="1"/>
</dbReference>
<evidence type="ECO:0000256" key="13">
    <source>
        <dbReference type="RuleBase" id="RU003662"/>
    </source>
</evidence>
<evidence type="ECO:0000256" key="3">
    <source>
        <dbReference type="ARBA" id="ARBA00004733"/>
    </source>
</evidence>
<evidence type="ECO:0000256" key="2">
    <source>
        <dbReference type="ARBA" id="ARBA00004229"/>
    </source>
</evidence>
<dbReference type="InterPro" id="IPR013785">
    <property type="entry name" value="Aldolase_TIM"/>
</dbReference>
<sequence length="264" mass="29038">MNIISQVLRNKKSNCALIPFITAGYPDKETSIKALQMLDRKGADIIELGIPYSDALADGFVIQQSSKIALENGIYIDQVLSILMEVHSSLNAPIVIFTYYNPILVRGIRKFIKEISLFGARGLIIPDLPLEESDYIIELCLNFNIELILFIAPNSSDERIQAIISKSPGCIYVVSSYGVTGTRNNINNQINLLINKIKEYSDKNIMLGFGISSCEQVALVSKWNVDGIVVGSAFINAISGKSTTSAIKHLGSFCNKLKLSIDML</sequence>
<dbReference type="GO" id="GO:0004834">
    <property type="term" value="F:tryptophan synthase activity"/>
    <property type="evidence" value="ECO:0007669"/>
    <property type="project" value="UniProtKB-UniRule"/>
</dbReference>
<dbReference type="GeneID" id="29074502"/>
<comment type="subunit">
    <text evidence="4 12">Tetramer of two alpha and two beta chains.</text>
</comment>
<evidence type="ECO:0000256" key="6">
    <source>
        <dbReference type="ARBA" id="ARBA00022605"/>
    </source>
</evidence>
<comment type="catalytic activity">
    <reaction evidence="11 12">
        <text>(1S,2R)-1-C-(indol-3-yl)glycerol 3-phosphate + L-serine = D-glyceraldehyde 3-phosphate + L-tryptophan + H2O</text>
        <dbReference type="Rhea" id="RHEA:10532"/>
        <dbReference type="ChEBI" id="CHEBI:15377"/>
        <dbReference type="ChEBI" id="CHEBI:33384"/>
        <dbReference type="ChEBI" id="CHEBI:57912"/>
        <dbReference type="ChEBI" id="CHEBI:58866"/>
        <dbReference type="ChEBI" id="CHEBI:59776"/>
        <dbReference type="EC" id="4.2.1.20"/>
    </reaction>
</comment>
<feature type="active site" description="Proton acceptor" evidence="12">
    <location>
        <position position="58"/>
    </location>
</feature>
<reference evidence="14" key="1">
    <citation type="journal article" date="2016" name="BMC Biol.">
        <title>Parallel evolution of highly conserved plastid genome architecture in red seaweeds and seed plants.</title>
        <authorList>
            <person name="Lee J."/>
            <person name="Cho C.H."/>
            <person name="Park S.I."/>
            <person name="Choi J.W."/>
            <person name="Song H.S."/>
            <person name="West J.A."/>
            <person name="Bhattacharya D."/>
            <person name="Yoon H.S."/>
        </authorList>
    </citation>
    <scope>NUCLEOTIDE SEQUENCE</scope>
</reference>
<gene>
    <name evidence="12 14" type="primary">trpA</name>
    <name evidence="14" type="ORF">Plocam_090</name>
</gene>
<evidence type="ECO:0000256" key="4">
    <source>
        <dbReference type="ARBA" id="ARBA00011270"/>
    </source>
</evidence>
<evidence type="ECO:0000256" key="11">
    <source>
        <dbReference type="ARBA" id="ARBA00049047"/>
    </source>
</evidence>
<proteinExistence type="inferred from homology"/>
<keyword evidence="7 14" id="KW-0934">Plastid</keyword>
<dbReference type="GO" id="GO:0005829">
    <property type="term" value="C:cytosol"/>
    <property type="evidence" value="ECO:0007669"/>
    <property type="project" value="TreeGrafter"/>
</dbReference>
<dbReference type="EC" id="4.2.1.20" evidence="12"/>
<comment type="subcellular location">
    <subcellularLocation>
        <location evidence="2">Plastid</location>
        <location evidence="2">Chloroplast</location>
    </subcellularLocation>
</comment>
<dbReference type="EMBL" id="KX284727">
    <property type="protein sequence ID" value="AOM67926.1"/>
    <property type="molecule type" value="Genomic_DNA"/>
</dbReference>
<evidence type="ECO:0000256" key="9">
    <source>
        <dbReference type="ARBA" id="ARBA00023141"/>
    </source>
</evidence>
<accession>A0A1C9CHQ8</accession>
<dbReference type="CDD" id="cd04724">
    <property type="entry name" value="Tryptophan_synthase_alpha"/>
    <property type="match status" value="1"/>
</dbReference>
<evidence type="ECO:0000313" key="14">
    <source>
        <dbReference type="EMBL" id="AOM67926.1"/>
    </source>
</evidence>
<protein>
    <recommendedName>
        <fullName evidence="12">Tryptophan synthase alpha chain</fullName>
        <ecNumber evidence="12">4.2.1.20</ecNumber>
    </recommendedName>
</protein>
<keyword evidence="8 12" id="KW-0822">Tryptophan biosynthesis</keyword>
<keyword evidence="9 12" id="KW-0057">Aromatic amino acid biosynthesis</keyword>
<comment type="pathway">
    <text evidence="3 12">Amino-acid biosynthesis; L-tryptophan biosynthesis; L-tryptophan from chorismate: step 5/5.</text>
</comment>
<dbReference type="NCBIfam" id="TIGR00262">
    <property type="entry name" value="trpA"/>
    <property type="match status" value="1"/>
</dbReference>
<keyword evidence="10 12" id="KW-0456">Lyase</keyword>
<dbReference type="PANTHER" id="PTHR43406">
    <property type="entry name" value="TRYPTOPHAN SYNTHASE, ALPHA CHAIN"/>
    <property type="match status" value="1"/>
</dbReference>
<evidence type="ECO:0000256" key="8">
    <source>
        <dbReference type="ARBA" id="ARBA00022822"/>
    </source>
</evidence>
<dbReference type="UniPathway" id="UPA00035">
    <property type="reaction ID" value="UER00044"/>
</dbReference>
<geneLocation type="plastid" evidence="14"/>
<dbReference type="AlphaFoldDB" id="A0A1C9CHQ8"/>
<evidence type="ECO:0000256" key="12">
    <source>
        <dbReference type="HAMAP-Rule" id="MF_00131"/>
    </source>
</evidence>
<name>A0A1C9CHQ8_PLOCA</name>
<evidence type="ECO:0000256" key="7">
    <source>
        <dbReference type="ARBA" id="ARBA00022640"/>
    </source>
</evidence>
<comment type="function">
    <text evidence="1 12">The alpha subunit is responsible for the aldol cleavage of indoleglycerol phosphate to indole and glyceraldehyde 3-phosphate.</text>
</comment>
<dbReference type="GO" id="GO:0009507">
    <property type="term" value="C:chloroplast"/>
    <property type="evidence" value="ECO:0007669"/>
    <property type="project" value="UniProtKB-SubCell"/>
</dbReference>
<dbReference type="RefSeq" id="YP_009297988.1">
    <property type="nucleotide sequence ID" value="NC_031179.1"/>
</dbReference>
<dbReference type="Pfam" id="PF00290">
    <property type="entry name" value="Trp_syntA"/>
    <property type="match status" value="1"/>
</dbReference>
<keyword evidence="6 12" id="KW-0028">Amino-acid biosynthesis</keyword>
<dbReference type="FunFam" id="3.20.20.70:FF:000037">
    <property type="entry name" value="Tryptophan synthase alpha chain"/>
    <property type="match status" value="1"/>
</dbReference>